<accession>A0A8S1ENR2</accession>
<dbReference type="Pfam" id="PF01084">
    <property type="entry name" value="Ribosomal_S18"/>
    <property type="match status" value="1"/>
</dbReference>
<keyword evidence="5" id="KW-0732">Signal</keyword>
<dbReference type="GO" id="GO:0005763">
    <property type="term" value="C:mitochondrial small ribosomal subunit"/>
    <property type="evidence" value="ECO:0007669"/>
    <property type="project" value="TreeGrafter"/>
</dbReference>
<keyword evidence="4" id="KW-0812">Transmembrane</keyword>
<dbReference type="PANTHER" id="PTHR13479">
    <property type="entry name" value="30S RIBOSOMAL PROTEIN S18"/>
    <property type="match status" value="1"/>
</dbReference>
<organism evidence="6 7">
    <name type="scientific">Caenorhabditis bovis</name>
    <dbReference type="NCBI Taxonomy" id="2654633"/>
    <lineage>
        <taxon>Eukaryota</taxon>
        <taxon>Metazoa</taxon>
        <taxon>Ecdysozoa</taxon>
        <taxon>Nematoda</taxon>
        <taxon>Chromadorea</taxon>
        <taxon>Rhabditida</taxon>
        <taxon>Rhabditina</taxon>
        <taxon>Rhabditomorpha</taxon>
        <taxon>Rhabditoidea</taxon>
        <taxon>Rhabditidae</taxon>
        <taxon>Peloderinae</taxon>
        <taxon>Caenorhabditis</taxon>
    </lineage>
</organism>
<dbReference type="PANTHER" id="PTHR13479:SF40">
    <property type="entry name" value="SMALL RIBOSOMAL SUBUNIT PROTEIN BS18M"/>
    <property type="match status" value="1"/>
</dbReference>
<evidence type="ECO:0000256" key="5">
    <source>
        <dbReference type="SAM" id="SignalP"/>
    </source>
</evidence>
<name>A0A8S1ENR2_9PELO</name>
<dbReference type="InterPro" id="IPR001648">
    <property type="entry name" value="Ribosomal_bS18"/>
</dbReference>
<evidence type="ECO:0000256" key="4">
    <source>
        <dbReference type="SAM" id="Phobius"/>
    </source>
</evidence>
<dbReference type="OrthoDB" id="10066799at2759"/>
<feature type="signal peptide" evidence="5">
    <location>
        <begin position="1"/>
        <end position="17"/>
    </location>
</feature>
<keyword evidence="3" id="KW-0687">Ribonucleoprotein</keyword>
<dbReference type="Gene3D" id="4.10.640.10">
    <property type="entry name" value="Ribosomal protein S18"/>
    <property type="match status" value="1"/>
</dbReference>
<evidence type="ECO:0008006" key="8">
    <source>
        <dbReference type="Google" id="ProtNLM"/>
    </source>
</evidence>
<dbReference type="GO" id="GO:0070181">
    <property type="term" value="F:small ribosomal subunit rRNA binding"/>
    <property type="evidence" value="ECO:0007669"/>
    <property type="project" value="TreeGrafter"/>
</dbReference>
<evidence type="ECO:0000313" key="7">
    <source>
        <dbReference type="Proteomes" id="UP000494206"/>
    </source>
</evidence>
<dbReference type="Proteomes" id="UP000494206">
    <property type="component" value="Unassembled WGS sequence"/>
</dbReference>
<comment type="similarity">
    <text evidence="1">Belongs to the bacterial ribosomal protein bS18 family.</text>
</comment>
<reference evidence="6 7" key="1">
    <citation type="submission" date="2020-04" db="EMBL/GenBank/DDBJ databases">
        <authorList>
            <person name="Laetsch R D."/>
            <person name="Stevens L."/>
            <person name="Kumar S."/>
            <person name="Blaxter L. M."/>
        </authorList>
    </citation>
    <scope>NUCLEOTIDE SEQUENCE [LARGE SCALE GENOMIC DNA]</scope>
</reference>
<protein>
    <recommendedName>
        <fullName evidence="8">Ribosomal protein S18</fullName>
    </recommendedName>
</protein>
<keyword evidence="7" id="KW-1185">Reference proteome</keyword>
<feature type="chain" id="PRO_5035939767" description="Ribosomal protein S18" evidence="5">
    <location>
        <begin position="18"/>
        <end position="442"/>
    </location>
</feature>
<sequence length="442" mass="50787">MRIIELILIMFIKECLSTKLKILRFDGGKAQLDTTSVTSDDLFEFNSKVFGLKANEPVGNRPRALLIISVVGSDSINYKEVGNEYHFLEKFHTHNIKSRLIEASKNQSEHVNVDSSGIIGSNIAYIASKTPVNVEIFVSNPLVKQELLNVYKLSEAVKKFDFKKKEAVDFYRIHFHVSHFKSFKQDDEVHEVEKAMAEIIASVVEAYDKGVMVQIYSHAVSIDEINKNIRPFSARHLEKMRERYQIHHPRLPDDSVIFLINIFVVSLIGFAIVSFLWFLAASDDMGKNSIVYRLSMNAQTWNKYRKSNYQTGSILQFQCSSGSDEPIVLEKNPYTKEPRKCLLCRTGIELDYKNARLLQMPNFARRIICTLIVLQQFVSTFSGRVYDRHITGLCDEQQKKLLEAIAKSRRAGYMPIFVKDPKYTSDPKLFDPLRPIRPHSFA</sequence>
<evidence type="ECO:0000256" key="2">
    <source>
        <dbReference type="ARBA" id="ARBA00022980"/>
    </source>
</evidence>
<dbReference type="InterPro" id="IPR036870">
    <property type="entry name" value="Ribosomal_bS18_sf"/>
</dbReference>
<dbReference type="EMBL" id="CADEPM010000004">
    <property type="protein sequence ID" value="CAB3403787.1"/>
    <property type="molecule type" value="Genomic_DNA"/>
</dbReference>
<evidence type="ECO:0000256" key="3">
    <source>
        <dbReference type="ARBA" id="ARBA00023274"/>
    </source>
</evidence>
<keyword evidence="4" id="KW-0472">Membrane</keyword>
<dbReference type="GO" id="GO:0032543">
    <property type="term" value="P:mitochondrial translation"/>
    <property type="evidence" value="ECO:0007669"/>
    <property type="project" value="TreeGrafter"/>
</dbReference>
<proteinExistence type="inferred from homology"/>
<keyword evidence="4" id="KW-1133">Transmembrane helix</keyword>
<dbReference type="AlphaFoldDB" id="A0A8S1ENR2"/>
<dbReference type="SUPFAM" id="SSF46911">
    <property type="entry name" value="Ribosomal protein S18"/>
    <property type="match status" value="1"/>
</dbReference>
<gene>
    <name evidence="6" type="ORF">CBOVIS_LOCUS6205</name>
</gene>
<comment type="caution">
    <text evidence="6">The sequence shown here is derived from an EMBL/GenBank/DDBJ whole genome shotgun (WGS) entry which is preliminary data.</text>
</comment>
<keyword evidence="2" id="KW-0689">Ribosomal protein</keyword>
<dbReference type="GO" id="GO:0003735">
    <property type="term" value="F:structural constituent of ribosome"/>
    <property type="evidence" value="ECO:0007669"/>
    <property type="project" value="InterPro"/>
</dbReference>
<evidence type="ECO:0000256" key="1">
    <source>
        <dbReference type="ARBA" id="ARBA00005589"/>
    </source>
</evidence>
<feature type="transmembrane region" description="Helical" evidence="4">
    <location>
        <begin position="256"/>
        <end position="280"/>
    </location>
</feature>
<evidence type="ECO:0000313" key="6">
    <source>
        <dbReference type="EMBL" id="CAB3403787.1"/>
    </source>
</evidence>